<dbReference type="RefSeq" id="WP_150992881.1">
    <property type="nucleotide sequence ID" value="NZ_CP062803.1"/>
</dbReference>
<accession>A0A643FIZ8</accession>
<dbReference type="AlphaFoldDB" id="A0A643FIZ8"/>
<protein>
    <submittedName>
        <fullName evidence="2">Integrase</fullName>
    </submittedName>
</protein>
<name>A0A643FIZ8_9BURK</name>
<gene>
    <name evidence="2" type="ORF">F7R26_011420</name>
</gene>
<organism evidence="2 3">
    <name type="scientific">Cupriavidus basilensis</name>
    <dbReference type="NCBI Taxonomy" id="68895"/>
    <lineage>
        <taxon>Bacteria</taxon>
        <taxon>Pseudomonadati</taxon>
        <taxon>Pseudomonadota</taxon>
        <taxon>Betaproteobacteria</taxon>
        <taxon>Burkholderiales</taxon>
        <taxon>Burkholderiaceae</taxon>
        <taxon>Cupriavidus</taxon>
    </lineage>
</organism>
<proteinExistence type="predicted"/>
<feature type="region of interest" description="Disordered" evidence="1">
    <location>
        <begin position="51"/>
        <end position="72"/>
    </location>
</feature>
<sequence length="87" mass="10006">MGNILQRERKDESIGYAAVIRLKQGGKVVLTETKTFDRRQAAVTWMEERERELAQPGALEPAQRDAPRLSAVIDRHIRDASQRHRRA</sequence>
<feature type="compositionally biased region" description="Basic and acidic residues" evidence="1">
    <location>
        <begin position="62"/>
        <end position="72"/>
    </location>
</feature>
<dbReference type="Proteomes" id="UP000397656">
    <property type="component" value="Chromosome 1"/>
</dbReference>
<evidence type="ECO:0000313" key="2">
    <source>
        <dbReference type="EMBL" id="QOT74868.1"/>
    </source>
</evidence>
<evidence type="ECO:0000313" key="3">
    <source>
        <dbReference type="Proteomes" id="UP000397656"/>
    </source>
</evidence>
<evidence type="ECO:0000256" key="1">
    <source>
        <dbReference type="SAM" id="MobiDB-lite"/>
    </source>
</evidence>
<dbReference type="EMBL" id="CP062803">
    <property type="protein sequence ID" value="QOT74868.1"/>
    <property type="molecule type" value="Genomic_DNA"/>
</dbReference>
<dbReference type="GeneID" id="98401514"/>
<reference evidence="2 3" key="1">
    <citation type="submission" date="2020-10" db="EMBL/GenBank/DDBJ databases">
        <title>Complete genome sequence of Cupriavidus basilensis CCUG 49340T.</title>
        <authorList>
            <person name="Salva-Serra F."/>
            <person name="Donoso R.A."/>
            <person name="Cho K.H."/>
            <person name="Yoo J.A."/>
            <person name="Lee K."/>
            <person name="Yoon S.-H."/>
            <person name="Perez-Pantoja D."/>
            <person name="Moore E.R.B."/>
        </authorList>
    </citation>
    <scope>NUCLEOTIDE SEQUENCE [LARGE SCALE GENOMIC DNA]</scope>
    <source>
        <strain evidence="3">CCUG 49340</strain>
    </source>
</reference>